<proteinExistence type="predicted"/>
<evidence type="ECO:0000313" key="2">
    <source>
        <dbReference type="EMBL" id="KAJ2845542.1"/>
    </source>
</evidence>
<evidence type="ECO:0008006" key="4">
    <source>
        <dbReference type="Google" id="ProtNLM"/>
    </source>
</evidence>
<comment type="caution">
    <text evidence="2">The sequence shown here is derived from an EMBL/GenBank/DDBJ whole genome shotgun (WGS) entry which is preliminary data.</text>
</comment>
<dbReference type="Proteomes" id="UP001139887">
    <property type="component" value="Unassembled WGS sequence"/>
</dbReference>
<organism evidence="2 3">
    <name type="scientific">Coemansia brasiliensis</name>
    <dbReference type="NCBI Taxonomy" id="2650707"/>
    <lineage>
        <taxon>Eukaryota</taxon>
        <taxon>Fungi</taxon>
        <taxon>Fungi incertae sedis</taxon>
        <taxon>Zoopagomycota</taxon>
        <taxon>Kickxellomycotina</taxon>
        <taxon>Kickxellomycetes</taxon>
        <taxon>Kickxellales</taxon>
        <taxon>Kickxellaceae</taxon>
        <taxon>Coemansia</taxon>
    </lineage>
</organism>
<protein>
    <recommendedName>
        <fullName evidence="4">Centromere protein J C-terminal domain-containing protein</fullName>
    </recommendedName>
</protein>
<gene>
    <name evidence="2" type="ORF">IWW36_004738</name>
</gene>
<dbReference type="Gene3D" id="2.60.450.20">
    <property type="match status" value="1"/>
</dbReference>
<dbReference type="EMBL" id="JANBUW010000774">
    <property type="protein sequence ID" value="KAJ2845542.1"/>
    <property type="molecule type" value="Genomic_DNA"/>
</dbReference>
<evidence type="ECO:0000256" key="1">
    <source>
        <dbReference type="SAM" id="MobiDB-lite"/>
    </source>
</evidence>
<name>A0A9W8LYH7_9FUNG</name>
<accession>A0A9W8LYH7</accession>
<dbReference type="OrthoDB" id="5575569at2759"/>
<dbReference type="AlphaFoldDB" id="A0A9W8LYH7"/>
<feature type="region of interest" description="Disordered" evidence="1">
    <location>
        <begin position="127"/>
        <end position="151"/>
    </location>
</feature>
<dbReference type="InterPro" id="IPR047002">
    <property type="entry name" value="Tcp10_C_sf"/>
</dbReference>
<reference evidence="2" key="1">
    <citation type="submission" date="2022-07" db="EMBL/GenBank/DDBJ databases">
        <title>Phylogenomic reconstructions and comparative analyses of Kickxellomycotina fungi.</title>
        <authorList>
            <person name="Reynolds N.K."/>
            <person name="Stajich J.E."/>
            <person name="Barry K."/>
            <person name="Grigoriev I.V."/>
            <person name="Crous P."/>
            <person name="Smith M.E."/>
        </authorList>
    </citation>
    <scope>NUCLEOTIDE SEQUENCE</scope>
    <source>
        <strain evidence="2">NRRL 1566</strain>
    </source>
</reference>
<evidence type="ECO:0000313" key="3">
    <source>
        <dbReference type="Proteomes" id="UP001139887"/>
    </source>
</evidence>
<sequence length="402" mass="45128">MEQEPENEFDKSILQLIEQIKTRREQAVQFAQQVERSIHQTDTAGFIGQDINSAGILNNSVSETSSHSGSPPESFLEGFTCNFIDTYKAPIRPKTDALSGRKWQSDRGVRDMHGAQQLNEIEGALQAHVHSDSSSASQPHTAEEETDSGSSDYDAAIEHIESGRPGSPQAEPSRGITAIDREARAQMWQRANASASKGDEARIQNILKMAERISRMASPKSSPDIAASEQQHIQTPPPLYKDAVEQWGPKEWERWADFVRTTSSMRDHLEWVHNQQQNAWQHGFTDAWLANGKLQRTYRGLGLTLQAYPDGNVKRTAITERGTKTCTTLYFANGDWSCVVETDKGKASYYYYCDERVWHEQTSLRNAYRYPDGREEHVDNQGAVTVRYPSGSVRVTLGSCNS</sequence>
<keyword evidence="3" id="KW-1185">Reference proteome</keyword>